<dbReference type="Proteomes" id="UP000762676">
    <property type="component" value="Unassembled WGS sequence"/>
</dbReference>
<evidence type="ECO:0000256" key="1">
    <source>
        <dbReference type="SAM" id="MobiDB-lite"/>
    </source>
</evidence>
<dbReference type="EMBL" id="BMAT01011447">
    <property type="protein sequence ID" value="GFR72944.1"/>
    <property type="molecule type" value="Genomic_DNA"/>
</dbReference>
<accession>A0AAV4FHY1</accession>
<dbReference type="AlphaFoldDB" id="A0AAV4FHY1"/>
<protein>
    <submittedName>
        <fullName evidence="2">Uncharacterized protein</fullName>
    </submittedName>
</protein>
<evidence type="ECO:0000313" key="2">
    <source>
        <dbReference type="EMBL" id="GFR72944.1"/>
    </source>
</evidence>
<name>A0AAV4FHY1_9GAST</name>
<reference evidence="2 3" key="1">
    <citation type="journal article" date="2021" name="Elife">
        <title>Chloroplast acquisition without the gene transfer in kleptoplastic sea slugs, Plakobranchus ocellatus.</title>
        <authorList>
            <person name="Maeda T."/>
            <person name="Takahashi S."/>
            <person name="Yoshida T."/>
            <person name="Shimamura S."/>
            <person name="Takaki Y."/>
            <person name="Nagai Y."/>
            <person name="Toyoda A."/>
            <person name="Suzuki Y."/>
            <person name="Arimoto A."/>
            <person name="Ishii H."/>
            <person name="Satoh N."/>
            <person name="Nishiyama T."/>
            <person name="Hasebe M."/>
            <person name="Maruyama T."/>
            <person name="Minagawa J."/>
            <person name="Obokata J."/>
            <person name="Shigenobu S."/>
        </authorList>
    </citation>
    <scope>NUCLEOTIDE SEQUENCE [LARGE SCALE GENOMIC DNA]</scope>
</reference>
<evidence type="ECO:0000313" key="3">
    <source>
        <dbReference type="Proteomes" id="UP000762676"/>
    </source>
</evidence>
<feature type="region of interest" description="Disordered" evidence="1">
    <location>
        <begin position="55"/>
        <end position="82"/>
    </location>
</feature>
<proteinExistence type="predicted"/>
<organism evidence="2 3">
    <name type="scientific">Elysia marginata</name>
    <dbReference type="NCBI Taxonomy" id="1093978"/>
    <lineage>
        <taxon>Eukaryota</taxon>
        <taxon>Metazoa</taxon>
        <taxon>Spiralia</taxon>
        <taxon>Lophotrochozoa</taxon>
        <taxon>Mollusca</taxon>
        <taxon>Gastropoda</taxon>
        <taxon>Heterobranchia</taxon>
        <taxon>Euthyneura</taxon>
        <taxon>Panpulmonata</taxon>
        <taxon>Sacoglossa</taxon>
        <taxon>Placobranchoidea</taxon>
        <taxon>Plakobranchidae</taxon>
        <taxon>Elysia</taxon>
    </lineage>
</organism>
<comment type="caution">
    <text evidence="2">The sequence shown here is derived from an EMBL/GenBank/DDBJ whole genome shotgun (WGS) entry which is preliminary data.</text>
</comment>
<sequence>MAFTRCHTLVDLTGRRVDIGFPPDLTRVWQFPSVDVFDPNPPLRAPLAPGTLKRLAPGPDSSTFLAAPPITERASGNSPYGSQLDLFTPHNIFLDNAMLSQGNAE</sequence>
<gene>
    <name evidence="2" type="ORF">ElyMa_005718300</name>
</gene>
<keyword evidence="3" id="KW-1185">Reference proteome</keyword>